<feature type="compositionally biased region" description="Basic and acidic residues" evidence="1">
    <location>
        <begin position="311"/>
        <end position="324"/>
    </location>
</feature>
<name>A0A0P7WJ22_9RHOB</name>
<evidence type="ECO:0000313" key="5">
    <source>
        <dbReference type="Proteomes" id="UP000050413"/>
    </source>
</evidence>
<dbReference type="InterPro" id="IPR014001">
    <property type="entry name" value="Helicase_ATP-bd"/>
</dbReference>
<dbReference type="EMBL" id="FBYC01000004">
    <property type="protein sequence ID" value="CUX81434.1"/>
    <property type="molecule type" value="Genomic_DNA"/>
</dbReference>
<dbReference type="SMART" id="SM00487">
    <property type="entry name" value="DEXDc"/>
    <property type="match status" value="1"/>
</dbReference>
<evidence type="ECO:0000313" key="6">
    <source>
        <dbReference type="Proteomes" id="UP000182045"/>
    </source>
</evidence>
<dbReference type="GO" id="GO:0003677">
    <property type="term" value="F:DNA binding"/>
    <property type="evidence" value="ECO:0007669"/>
    <property type="project" value="InterPro"/>
</dbReference>
<dbReference type="Gene3D" id="3.90.1570.30">
    <property type="match status" value="1"/>
</dbReference>
<dbReference type="PANTHER" id="PTHR47396:SF1">
    <property type="entry name" value="ATP-DEPENDENT HELICASE IRC3-RELATED"/>
    <property type="match status" value="1"/>
</dbReference>
<dbReference type="Proteomes" id="UP000050413">
    <property type="component" value="Unassembled WGS sequence"/>
</dbReference>
<dbReference type="Gene3D" id="3.40.50.300">
    <property type="entry name" value="P-loop containing nucleotide triphosphate hydrolases"/>
    <property type="match status" value="2"/>
</dbReference>
<protein>
    <submittedName>
        <fullName evidence="3">Type I restriction enzyme, R subunit</fullName>
    </submittedName>
    <submittedName>
        <fullName evidence="4">Type I site-specific restriction-modification system HsdR family restriction subunit</fullName>
    </submittedName>
</protein>
<dbReference type="PATRIC" id="fig|1666912.4.peg.441"/>
<gene>
    <name evidence="3" type="ORF">Ga0058931_1761</name>
    <name evidence="4" type="ORF">HLUCCA05_12690</name>
</gene>
<dbReference type="InterPro" id="IPR027417">
    <property type="entry name" value="P-loop_NTPase"/>
</dbReference>
<reference evidence="4 5" key="1">
    <citation type="submission" date="2015-09" db="EMBL/GenBank/DDBJ databases">
        <title>Identification and resolution of microdiversity through metagenomic sequencing of parallel consortia.</title>
        <authorList>
            <person name="Nelson W.C."/>
            <person name="Romine M.F."/>
            <person name="Lindemann S.R."/>
        </authorList>
    </citation>
    <scope>NUCLEOTIDE SEQUENCE [LARGE SCALE GENOMIC DNA]</scope>
    <source>
        <strain evidence="4">HL-91</strain>
    </source>
</reference>
<dbReference type="CDD" id="cd18032">
    <property type="entry name" value="DEXHc_RE_I_III_res"/>
    <property type="match status" value="1"/>
</dbReference>
<dbReference type="Pfam" id="PF04851">
    <property type="entry name" value="ResIII"/>
    <property type="match status" value="1"/>
</dbReference>
<evidence type="ECO:0000256" key="1">
    <source>
        <dbReference type="SAM" id="MobiDB-lite"/>
    </source>
</evidence>
<evidence type="ECO:0000259" key="2">
    <source>
        <dbReference type="PROSITE" id="PS51192"/>
    </source>
</evidence>
<dbReference type="InterPro" id="IPR001650">
    <property type="entry name" value="Helicase_C-like"/>
</dbReference>
<comment type="caution">
    <text evidence="4">The sequence shown here is derived from an EMBL/GenBank/DDBJ whole genome shotgun (WGS) entry which is preliminary data.</text>
</comment>
<organism evidence="4 5">
    <name type="scientific">Roseibaca calidilacus</name>
    <dbReference type="NCBI Taxonomy" id="1666912"/>
    <lineage>
        <taxon>Bacteria</taxon>
        <taxon>Pseudomonadati</taxon>
        <taxon>Pseudomonadota</taxon>
        <taxon>Alphaproteobacteria</taxon>
        <taxon>Rhodobacterales</taxon>
        <taxon>Paracoccaceae</taxon>
        <taxon>Roseinatronobacter</taxon>
    </lineage>
</organism>
<dbReference type="PANTHER" id="PTHR47396">
    <property type="entry name" value="TYPE I RESTRICTION ENZYME ECOKI R PROTEIN"/>
    <property type="match status" value="1"/>
</dbReference>
<evidence type="ECO:0000313" key="3">
    <source>
        <dbReference type="EMBL" id="CUX81434.1"/>
    </source>
</evidence>
<feature type="region of interest" description="Disordered" evidence="1">
    <location>
        <begin position="306"/>
        <end position="327"/>
    </location>
</feature>
<dbReference type="InterPro" id="IPR013670">
    <property type="entry name" value="EcoEI_R_C_dom"/>
</dbReference>
<dbReference type="AlphaFoldDB" id="A0A0P7WJ22"/>
<keyword evidence="6" id="KW-1185">Reference proteome</keyword>
<accession>A0A0P7WJ22</accession>
<dbReference type="InterPro" id="IPR006935">
    <property type="entry name" value="Helicase/UvrB_N"/>
</dbReference>
<sequence>MTSLVAQVMVILQEYRHAEFSDECPLPDPNQTPEQIARDQIDARLRAAGWVVQGTSEISHTAGTGIAVREYQTSIGPADYALFADKRALGVVEAKPDAWGERLTTVETQSSSYATAQLKWVKNPEPLPFVYEATGAITRFTDCRDPKPRSREVFTFHQPQTLLEWSRQPRSFRTALQDLPALITDGLRECQITAITNLEASLKQDRPRALVQMATGSGKTFTAITQVYRLLKHAGARRVLFLVDTKNLGEQAEQEFMAFVPNDDSRKFTELYTVQRLSSSHISPHAEVIISTIQRMYSILKGEDLPEGAEDEHPAERMHSRKEPLPVANNPKVPPEFFDVVIIDECHRSIYNLWRQVIEYFDSFLVGLTATPDARTYGFFQKNVVSEYTHERAVADGVNVGNEVYLIDTKVTAAGGKVAARQMVEKRERQTRKKRWEAQDEDLIYAATQIDRSVMVPDQIRTVIRAFRDKLPEIFPNRTEVPKTLIFAKTDSHADDIIQIVRQEFGESNQFCKKITNQTQKTDKQDPKSVLQQFRNEYYPRIAVTVDMIATGTDVKPLECLLFMRDVKSANYFEQMKGRGTRVVKPDDLKKVTPSAHAKTHYVIVDAVGVTRSVKTASQPLDTKPSIPFKDLAYEVMMGATDEDTVSSLASRLSRLDKQLGPAEQARIADKAGKPLQTIVRDLFDAIDGDRIEALAIQTTGNPAPDDAAMDAARDTLVRDAANVFTGELITMLDTIRRDHEQIIDHDTLDTVTNIGWAGDATENAQAIAREFTDWMEDNRDRIEALSIYFTQPARRSQITYAMIKETLAALKSDRPRLAPAYVWRAYAHLDDFTGTTPISELTQLVALIRRVAGLDEQLTPNEDRVRRNFQNWVLRRHSGAGEKFTDPQMDWLRLIRDHIATSIRIEAEDLDFAPFDAQGGLGRMYALFGEGYGAVMDEMNEALSA</sequence>
<dbReference type="InterPro" id="IPR050742">
    <property type="entry name" value="Helicase_Restrict-Modif_Enz"/>
</dbReference>
<dbReference type="GO" id="GO:0016787">
    <property type="term" value="F:hydrolase activity"/>
    <property type="evidence" value="ECO:0007669"/>
    <property type="project" value="InterPro"/>
</dbReference>
<dbReference type="STRING" id="1666912.Ga0058931_1761"/>
<proteinExistence type="predicted"/>
<dbReference type="CDD" id="cd18799">
    <property type="entry name" value="SF2_C_EcoAI-like"/>
    <property type="match status" value="1"/>
</dbReference>
<dbReference type="Pfam" id="PF00271">
    <property type="entry name" value="Helicase_C"/>
    <property type="match status" value="1"/>
</dbReference>
<dbReference type="PROSITE" id="PS51192">
    <property type="entry name" value="HELICASE_ATP_BIND_1"/>
    <property type="match status" value="1"/>
</dbReference>
<dbReference type="GO" id="GO:0005829">
    <property type="term" value="C:cytosol"/>
    <property type="evidence" value="ECO:0007669"/>
    <property type="project" value="TreeGrafter"/>
</dbReference>
<reference evidence="3 6" key="2">
    <citation type="submission" date="2016-01" db="EMBL/GenBank/DDBJ databases">
        <authorList>
            <person name="Varghese N."/>
        </authorList>
    </citation>
    <scope>NUCLEOTIDE SEQUENCE [LARGE SCALE GENOMIC DNA]</scope>
    <source>
        <strain evidence="3 6">HL-91</strain>
    </source>
</reference>
<dbReference type="GO" id="GO:0005524">
    <property type="term" value="F:ATP binding"/>
    <property type="evidence" value="ECO:0007669"/>
    <property type="project" value="InterPro"/>
</dbReference>
<evidence type="ECO:0000313" key="4">
    <source>
        <dbReference type="EMBL" id="KPP94171.1"/>
    </source>
</evidence>
<dbReference type="Pfam" id="PF08463">
    <property type="entry name" value="EcoEI_R_C"/>
    <property type="match status" value="1"/>
</dbReference>
<dbReference type="EMBL" id="LJSG01000006">
    <property type="protein sequence ID" value="KPP94171.1"/>
    <property type="molecule type" value="Genomic_DNA"/>
</dbReference>
<dbReference type="RefSeq" id="WP_218055476.1">
    <property type="nucleotide sequence ID" value="NZ_FBYC01000004.1"/>
</dbReference>
<feature type="domain" description="Helicase ATP-binding" evidence="2">
    <location>
        <begin position="200"/>
        <end position="390"/>
    </location>
</feature>
<dbReference type="SUPFAM" id="SSF52540">
    <property type="entry name" value="P-loop containing nucleoside triphosphate hydrolases"/>
    <property type="match status" value="2"/>
</dbReference>
<dbReference type="Proteomes" id="UP000182045">
    <property type="component" value="Unassembled WGS sequence"/>
</dbReference>
<dbReference type="GO" id="GO:0006304">
    <property type="term" value="P:DNA modification"/>
    <property type="evidence" value="ECO:0007669"/>
    <property type="project" value="InterPro"/>
</dbReference>